<gene>
    <name evidence="2" type="ORF">J3U88_31370</name>
</gene>
<protein>
    <submittedName>
        <fullName evidence="2">Uncharacterized protein</fullName>
    </submittedName>
</protein>
<proteinExistence type="predicted"/>
<comment type="caution">
    <text evidence="2">The sequence shown here is derived from an EMBL/GenBank/DDBJ whole genome shotgun (WGS) entry which is preliminary data.</text>
</comment>
<evidence type="ECO:0000313" key="2">
    <source>
        <dbReference type="EMBL" id="MBO1323008.1"/>
    </source>
</evidence>
<feature type="region of interest" description="Disordered" evidence="1">
    <location>
        <begin position="56"/>
        <end position="112"/>
    </location>
</feature>
<accession>A0A8J7U7Y5</accession>
<dbReference type="EMBL" id="JAFREP010000047">
    <property type="protein sequence ID" value="MBO1323008.1"/>
    <property type="molecule type" value="Genomic_DNA"/>
</dbReference>
<keyword evidence="3" id="KW-1185">Reference proteome</keyword>
<evidence type="ECO:0000256" key="1">
    <source>
        <dbReference type="SAM" id="MobiDB-lite"/>
    </source>
</evidence>
<feature type="compositionally biased region" description="Basic and acidic residues" evidence="1">
    <location>
        <begin position="60"/>
        <end position="83"/>
    </location>
</feature>
<dbReference type="Proteomes" id="UP000664417">
    <property type="component" value="Unassembled WGS sequence"/>
</dbReference>
<organism evidence="2 3">
    <name type="scientific">Acanthopleuribacter pedis</name>
    <dbReference type="NCBI Taxonomy" id="442870"/>
    <lineage>
        <taxon>Bacteria</taxon>
        <taxon>Pseudomonadati</taxon>
        <taxon>Acidobacteriota</taxon>
        <taxon>Holophagae</taxon>
        <taxon>Acanthopleuribacterales</taxon>
        <taxon>Acanthopleuribacteraceae</taxon>
        <taxon>Acanthopleuribacter</taxon>
    </lineage>
</organism>
<evidence type="ECO:0000313" key="3">
    <source>
        <dbReference type="Proteomes" id="UP000664417"/>
    </source>
</evidence>
<reference evidence="2" key="1">
    <citation type="submission" date="2021-03" db="EMBL/GenBank/DDBJ databases">
        <authorList>
            <person name="Wang G."/>
        </authorList>
    </citation>
    <scope>NUCLEOTIDE SEQUENCE</scope>
    <source>
        <strain evidence="2">KCTC 12899</strain>
    </source>
</reference>
<dbReference type="RefSeq" id="WP_207862980.1">
    <property type="nucleotide sequence ID" value="NZ_JAFREP010000047.1"/>
</dbReference>
<name>A0A8J7U7Y5_9BACT</name>
<dbReference type="AlphaFoldDB" id="A0A8J7U7Y5"/>
<sequence length="112" mass="12010">MKGVVAGQRSHKSKNVIEAEPRGAVLLVVLSPRAGTWAKSQAPLIGKAILHTATGLNPRSKREKEPDIIPEGKENPSGEKDEVWYPSRKSTDGKTFSQLAKGVKNPTLTGLA</sequence>